<gene>
    <name evidence="1" type="ORF">EK21DRAFT_118875</name>
</gene>
<evidence type="ECO:0008006" key="3">
    <source>
        <dbReference type="Google" id="ProtNLM"/>
    </source>
</evidence>
<evidence type="ECO:0000313" key="2">
    <source>
        <dbReference type="Proteomes" id="UP000799777"/>
    </source>
</evidence>
<dbReference type="OrthoDB" id="6359816at2759"/>
<accession>A0A9P4GY78</accession>
<protein>
    <recommendedName>
        <fullName evidence="3">BTB domain-containing protein</fullName>
    </recommendedName>
</protein>
<keyword evidence="2" id="KW-1185">Reference proteome</keyword>
<dbReference type="AlphaFoldDB" id="A0A9P4GY78"/>
<proteinExistence type="predicted"/>
<dbReference type="Proteomes" id="UP000799777">
    <property type="component" value="Unassembled WGS sequence"/>
</dbReference>
<name>A0A9P4GY78_9PLEO</name>
<evidence type="ECO:0000313" key="1">
    <source>
        <dbReference type="EMBL" id="KAF2023316.1"/>
    </source>
</evidence>
<dbReference type="EMBL" id="ML978359">
    <property type="protein sequence ID" value="KAF2023316.1"/>
    <property type="molecule type" value="Genomic_DNA"/>
</dbReference>
<sequence>MVAPGPELGNSSRIELDFHAPEPQPLSLLVKFLYTGDYEPLILPDPADNLHYEYDPETLHTCEDDPCLHHPDMSQAQSYCQQCARVIAPTYPPYASCEDQVRLHLSMAIVGMNYHIDNLFRMAIDKFKRACERFWDTDAFEYVAEKIINNNSPTLKKVIVDVVSQHETLFTKQKFQQMLKTRPGFAYHVLIKYMEKKRR</sequence>
<comment type="caution">
    <text evidence="1">The sequence shown here is derived from an EMBL/GenBank/DDBJ whole genome shotgun (WGS) entry which is preliminary data.</text>
</comment>
<reference evidence="1" key="1">
    <citation type="journal article" date="2020" name="Stud. Mycol.">
        <title>101 Dothideomycetes genomes: a test case for predicting lifestyles and emergence of pathogens.</title>
        <authorList>
            <person name="Haridas S."/>
            <person name="Albert R."/>
            <person name="Binder M."/>
            <person name="Bloem J."/>
            <person name="Labutti K."/>
            <person name="Salamov A."/>
            <person name="Andreopoulos B."/>
            <person name="Baker S."/>
            <person name="Barry K."/>
            <person name="Bills G."/>
            <person name="Bluhm B."/>
            <person name="Cannon C."/>
            <person name="Castanera R."/>
            <person name="Culley D."/>
            <person name="Daum C."/>
            <person name="Ezra D."/>
            <person name="Gonzalez J."/>
            <person name="Henrissat B."/>
            <person name="Kuo A."/>
            <person name="Liang C."/>
            <person name="Lipzen A."/>
            <person name="Lutzoni F."/>
            <person name="Magnuson J."/>
            <person name="Mondo S."/>
            <person name="Nolan M."/>
            <person name="Ohm R."/>
            <person name="Pangilinan J."/>
            <person name="Park H.-J."/>
            <person name="Ramirez L."/>
            <person name="Alfaro M."/>
            <person name="Sun H."/>
            <person name="Tritt A."/>
            <person name="Yoshinaga Y."/>
            <person name="Zwiers L.-H."/>
            <person name="Turgeon B."/>
            <person name="Goodwin S."/>
            <person name="Spatafora J."/>
            <person name="Crous P."/>
            <person name="Grigoriev I."/>
        </authorList>
    </citation>
    <scope>NUCLEOTIDE SEQUENCE</scope>
    <source>
        <strain evidence="1">CBS 110217</strain>
    </source>
</reference>
<organism evidence="1 2">
    <name type="scientific">Setomelanomma holmii</name>
    <dbReference type="NCBI Taxonomy" id="210430"/>
    <lineage>
        <taxon>Eukaryota</taxon>
        <taxon>Fungi</taxon>
        <taxon>Dikarya</taxon>
        <taxon>Ascomycota</taxon>
        <taxon>Pezizomycotina</taxon>
        <taxon>Dothideomycetes</taxon>
        <taxon>Pleosporomycetidae</taxon>
        <taxon>Pleosporales</taxon>
        <taxon>Pleosporineae</taxon>
        <taxon>Phaeosphaeriaceae</taxon>
        <taxon>Setomelanomma</taxon>
    </lineage>
</organism>